<dbReference type="GO" id="GO:0008360">
    <property type="term" value="P:regulation of cell shape"/>
    <property type="evidence" value="ECO:0007669"/>
    <property type="project" value="TreeGrafter"/>
</dbReference>
<evidence type="ECO:0000256" key="2">
    <source>
        <dbReference type="ARBA" id="ARBA00022737"/>
    </source>
</evidence>
<protein>
    <recommendedName>
        <fullName evidence="7">Bromo domain-containing protein</fullName>
    </recommendedName>
</protein>
<reference evidence="9" key="1">
    <citation type="submission" date="2021-01" db="EMBL/GenBank/DDBJ databases">
        <title>Caligus Genome Assembly.</title>
        <authorList>
            <person name="Gallardo-Escarate C."/>
        </authorList>
    </citation>
    <scope>NUCLEOTIDE SEQUENCE [LARGE SCALE GENOMIC DNA]</scope>
</reference>
<dbReference type="CDD" id="cd00200">
    <property type="entry name" value="WD40"/>
    <property type="match status" value="1"/>
</dbReference>
<sequence length="1228" mass="139199">MDLEGFPSRLRGEIYLLILGFLEGSPCERSAEELKRDLVRNGLVPPRLDWRGCPHARSMEDFRQEYASRGPNPFLCRSDSALDRIPSLFLRAQKGKRSLKTPSLLSHLRSRQLGLPSSQERLLSHVIPGLKCLRKTLGHLSSVFCVLLDRTGTLVFTGADDLLVKCWNLRNGRLIYTFRGASSEISDMDVSHDNRLLAVGSCDKIVRVWCLYSAAPIAVLAKQMGLITTGAQDGDRHFLSFTSGEGAVSFWGYSYNAQGKAVFEEGSTKYLEKIRPGGAQMICGSFSPGGIFYCVGSVDTHVRVYKMDTPEGPQRILEDNAHSDRVDSIQWCHGSGLRFVSGSKDGTARIWSYERLKWRKHLQQGVTMVAWTLNDALIITAVSDNSIRLWNSVSGDPRGSLRGHSNEIFVMEPHPRCCSILLSAAHDGKILLWNLETHECIMEFNNNNNASVPSEESAALYDAKWTPDGTGVVATDSLGHLLILGHGSSESFAGLPKELFFHTDYRPLLRDSFHNVLDEQMQVPPHLLPSPFLVDSEGFPYPPHVQRLVRGREHLSNSEALIPRGPEPSFNINNSFQVPNEEEPRQEQNLLQAAQAQARAAVQDRVPEESTEEAGEERVTNPRYVYKESDPAYKYTLLRTLQTIREFSAYESQLFHADRKKYLLDHDYHLSLPSSNNSSSRKSKTSSQAREASLEKDEEDSEEEKNNSDVSLDEGDFSSMEEDSSFSEEEASCNDHSDWGSDAAEKSSPRLTLQPKKRNSKKGARNAAAKCREQMLLSAPGGDLADAYIPSSWLSESIPRKTPYFPQLGDVLMYFKRGHEKYLDLVRDRKTYIINVKEQTWIKKKLSESVMAKIIGIQFEIKPPRLAVLKFQILNQSTGNPSGETFTLKYHDMNDVVDFLVLHQAYSGSTHEWKVEDRIRCQIDDCWWKGTVKAIGPETSTSGATSDESKFLSILCHWDNGEKEFLSPWDLEELTEETESIPDGTSVTSEQLKSCLYQPTDEEWNNVGREVETRRISEALETIMGLSKAEPFNYPVDQSAYPEYFYSVEYPMDLSLIKARVDNNFYRRIASIEYDLKYIYENAEAFNVPKSEIVKSSKVIMMLAVQIINDPEKSKDDVSELYHMLVQDFVWSSSEEEEELNEELKSRLQRVQNENLNPKKWKQDCSNLLKKEPVSEIEFPDYHRFIHTPIDLSSIKESLHIGNYTSPMGFQKDIQLLISNSREFNTNP</sequence>
<dbReference type="AlphaFoldDB" id="A0A7T8HFB6"/>
<feature type="compositionally biased region" description="Basic and acidic residues" evidence="6">
    <location>
        <begin position="733"/>
        <end position="748"/>
    </location>
</feature>
<evidence type="ECO:0000259" key="7">
    <source>
        <dbReference type="PROSITE" id="PS50014"/>
    </source>
</evidence>
<feature type="region of interest" description="Disordered" evidence="6">
    <location>
        <begin position="672"/>
        <end position="769"/>
    </location>
</feature>
<dbReference type="Pfam" id="PF00439">
    <property type="entry name" value="Bromodomain"/>
    <property type="match status" value="2"/>
</dbReference>
<feature type="repeat" description="WD" evidence="5">
    <location>
        <begin position="401"/>
        <end position="443"/>
    </location>
</feature>
<evidence type="ECO:0000256" key="3">
    <source>
        <dbReference type="ARBA" id="ARBA00023117"/>
    </source>
</evidence>
<dbReference type="InterPro" id="IPR001680">
    <property type="entry name" value="WD40_rpt"/>
</dbReference>
<proteinExistence type="predicted"/>
<dbReference type="PROSITE" id="PS50294">
    <property type="entry name" value="WD_REPEATS_REGION"/>
    <property type="match status" value="4"/>
</dbReference>
<dbReference type="InterPro" id="IPR015943">
    <property type="entry name" value="WD40/YVTN_repeat-like_dom_sf"/>
</dbReference>
<dbReference type="InterPro" id="IPR057452">
    <property type="entry name" value="BRWD/PHIP_N"/>
</dbReference>
<dbReference type="InterPro" id="IPR057451">
    <property type="entry name" value="BRWD/PHIP_AD"/>
</dbReference>
<dbReference type="InterPro" id="IPR052060">
    <property type="entry name" value="Bromo_WD_repeat"/>
</dbReference>
<dbReference type="Pfam" id="PF25437">
    <property type="entry name" value="BRWD1_N"/>
    <property type="match status" value="1"/>
</dbReference>
<dbReference type="GO" id="GO:0005634">
    <property type="term" value="C:nucleus"/>
    <property type="evidence" value="ECO:0007669"/>
    <property type="project" value="TreeGrafter"/>
</dbReference>
<feature type="compositionally biased region" description="Basic residues" evidence="6">
    <location>
        <begin position="755"/>
        <end position="764"/>
    </location>
</feature>
<feature type="compositionally biased region" description="Acidic residues" evidence="6">
    <location>
        <begin position="711"/>
        <end position="732"/>
    </location>
</feature>
<dbReference type="PROSITE" id="PS00633">
    <property type="entry name" value="BROMODOMAIN_1"/>
    <property type="match status" value="1"/>
</dbReference>
<keyword evidence="3 4" id="KW-0103">Bromodomain</keyword>
<dbReference type="PANTHER" id="PTHR16266">
    <property type="entry name" value="WD REPEAT DOMAIN 9"/>
    <property type="match status" value="1"/>
</dbReference>
<feature type="non-terminal residue" evidence="8">
    <location>
        <position position="1228"/>
    </location>
</feature>
<gene>
    <name evidence="8" type="ORF">FKW44_009145</name>
</gene>
<dbReference type="GO" id="GO:0006357">
    <property type="term" value="P:regulation of transcription by RNA polymerase II"/>
    <property type="evidence" value="ECO:0007669"/>
    <property type="project" value="TreeGrafter"/>
</dbReference>
<dbReference type="FunFam" id="1.20.920.10:FF:000066">
    <property type="entry name" value="Transcription initiation factor TFIID subunit 1"/>
    <property type="match status" value="1"/>
</dbReference>
<organism evidence="8 9">
    <name type="scientific">Caligus rogercresseyi</name>
    <name type="common">Sea louse</name>
    <dbReference type="NCBI Taxonomy" id="217165"/>
    <lineage>
        <taxon>Eukaryota</taxon>
        <taxon>Metazoa</taxon>
        <taxon>Ecdysozoa</taxon>
        <taxon>Arthropoda</taxon>
        <taxon>Crustacea</taxon>
        <taxon>Multicrustacea</taxon>
        <taxon>Hexanauplia</taxon>
        <taxon>Copepoda</taxon>
        <taxon>Siphonostomatoida</taxon>
        <taxon>Caligidae</taxon>
        <taxon>Caligus</taxon>
    </lineage>
</organism>
<dbReference type="Gene3D" id="1.20.920.10">
    <property type="entry name" value="Bromodomain-like"/>
    <property type="match status" value="2"/>
</dbReference>
<evidence type="ECO:0000313" key="9">
    <source>
        <dbReference type="Proteomes" id="UP000595437"/>
    </source>
</evidence>
<feature type="repeat" description="WD" evidence="5">
    <location>
        <begin position="136"/>
        <end position="177"/>
    </location>
</feature>
<dbReference type="SUPFAM" id="SSF50978">
    <property type="entry name" value="WD40 repeat-like"/>
    <property type="match status" value="1"/>
</dbReference>
<feature type="domain" description="Bromo" evidence="7">
    <location>
        <begin position="1172"/>
        <end position="1228"/>
    </location>
</feature>
<dbReference type="PROSITE" id="PS50082">
    <property type="entry name" value="WD_REPEATS_2"/>
    <property type="match status" value="5"/>
</dbReference>
<dbReference type="PROSITE" id="PS00678">
    <property type="entry name" value="WD_REPEATS_1"/>
    <property type="match status" value="1"/>
</dbReference>
<dbReference type="PROSITE" id="PS50014">
    <property type="entry name" value="BROMODOMAIN_2"/>
    <property type="match status" value="2"/>
</dbReference>
<dbReference type="SMART" id="SM00320">
    <property type="entry name" value="WD40"/>
    <property type="match status" value="6"/>
</dbReference>
<dbReference type="Gene3D" id="2.130.10.10">
    <property type="entry name" value="YVTN repeat-like/Quinoprotein amine dehydrogenase"/>
    <property type="match status" value="2"/>
</dbReference>
<feature type="domain" description="Bromo" evidence="7">
    <location>
        <begin position="1024"/>
        <end position="1094"/>
    </location>
</feature>
<dbReference type="InterPro" id="IPR019775">
    <property type="entry name" value="WD40_repeat_CS"/>
</dbReference>
<accession>A0A7T8HFB6</accession>
<keyword evidence="1 5" id="KW-0853">WD repeat</keyword>
<feature type="repeat" description="WD" evidence="5">
    <location>
        <begin position="319"/>
        <end position="354"/>
    </location>
</feature>
<dbReference type="Pfam" id="PF00400">
    <property type="entry name" value="WD40"/>
    <property type="match status" value="5"/>
</dbReference>
<dbReference type="SUPFAM" id="SSF47370">
    <property type="entry name" value="Bromodomain"/>
    <property type="match status" value="2"/>
</dbReference>
<dbReference type="Pfam" id="PF25313">
    <property type="entry name" value="BRWD_AD"/>
    <property type="match status" value="1"/>
</dbReference>
<dbReference type="InterPro" id="IPR036427">
    <property type="entry name" value="Bromodomain-like_sf"/>
</dbReference>
<feature type="region of interest" description="Disordered" evidence="6">
    <location>
        <begin position="559"/>
        <end position="623"/>
    </location>
</feature>
<dbReference type="PANTHER" id="PTHR16266:SF17">
    <property type="entry name" value="BRWD3"/>
    <property type="match status" value="1"/>
</dbReference>
<evidence type="ECO:0000256" key="5">
    <source>
        <dbReference type="PROSITE-ProRule" id="PRU00221"/>
    </source>
</evidence>
<dbReference type="PRINTS" id="PR00503">
    <property type="entry name" value="BROMODOMAIN"/>
</dbReference>
<dbReference type="SMART" id="SM00297">
    <property type="entry name" value="BROMO"/>
    <property type="match status" value="2"/>
</dbReference>
<dbReference type="EMBL" id="CP045895">
    <property type="protein sequence ID" value="QQP48736.1"/>
    <property type="molecule type" value="Genomic_DNA"/>
</dbReference>
<evidence type="ECO:0000313" key="8">
    <source>
        <dbReference type="EMBL" id="QQP48736.1"/>
    </source>
</evidence>
<evidence type="ECO:0000256" key="1">
    <source>
        <dbReference type="ARBA" id="ARBA00022574"/>
    </source>
</evidence>
<dbReference type="InterPro" id="IPR036322">
    <property type="entry name" value="WD40_repeat_dom_sf"/>
</dbReference>
<dbReference type="InterPro" id="IPR018359">
    <property type="entry name" value="Bromodomain_CS"/>
</dbReference>
<evidence type="ECO:0000256" key="6">
    <source>
        <dbReference type="SAM" id="MobiDB-lite"/>
    </source>
</evidence>
<keyword evidence="2" id="KW-0677">Repeat</keyword>
<dbReference type="GO" id="GO:0007010">
    <property type="term" value="P:cytoskeleton organization"/>
    <property type="evidence" value="ECO:0007669"/>
    <property type="project" value="TreeGrafter"/>
</dbReference>
<name>A0A7T8HFB6_CALRO</name>
<keyword evidence="9" id="KW-1185">Reference proteome</keyword>
<dbReference type="OrthoDB" id="10265743at2759"/>
<dbReference type="Proteomes" id="UP000595437">
    <property type="component" value="Chromosome 6"/>
</dbReference>
<dbReference type="InterPro" id="IPR001487">
    <property type="entry name" value="Bromodomain"/>
</dbReference>
<feature type="repeat" description="WD" evidence="5">
    <location>
        <begin position="178"/>
        <end position="219"/>
    </location>
</feature>
<evidence type="ECO:0000256" key="4">
    <source>
        <dbReference type="PROSITE-ProRule" id="PRU00035"/>
    </source>
</evidence>
<feature type="compositionally biased region" description="Low complexity" evidence="6">
    <location>
        <begin position="587"/>
        <end position="603"/>
    </location>
</feature>
<feature type="repeat" description="WD" evidence="5">
    <location>
        <begin position="366"/>
        <end position="400"/>
    </location>
</feature>